<proteinExistence type="predicted"/>
<dbReference type="EMBL" id="GBRH01276415">
    <property type="protein sequence ID" value="JAD21480.1"/>
    <property type="molecule type" value="Transcribed_RNA"/>
</dbReference>
<organism evidence="1">
    <name type="scientific">Arundo donax</name>
    <name type="common">Giant reed</name>
    <name type="synonym">Donax arundinaceus</name>
    <dbReference type="NCBI Taxonomy" id="35708"/>
    <lineage>
        <taxon>Eukaryota</taxon>
        <taxon>Viridiplantae</taxon>
        <taxon>Streptophyta</taxon>
        <taxon>Embryophyta</taxon>
        <taxon>Tracheophyta</taxon>
        <taxon>Spermatophyta</taxon>
        <taxon>Magnoliopsida</taxon>
        <taxon>Liliopsida</taxon>
        <taxon>Poales</taxon>
        <taxon>Poaceae</taxon>
        <taxon>PACMAD clade</taxon>
        <taxon>Arundinoideae</taxon>
        <taxon>Arundineae</taxon>
        <taxon>Arundo</taxon>
    </lineage>
</organism>
<reference evidence="1" key="1">
    <citation type="submission" date="2014-09" db="EMBL/GenBank/DDBJ databases">
        <authorList>
            <person name="Magalhaes I.L.F."/>
            <person name="Oliveira U."/>
            <person name="Santos F.R."/>
            <person name="Vidigal T.H.D.A."/>
            <person name="Brescovit A.D."/>
            <person name="Santos A.J."/>
        </authorList>
    </citation>
    <scope>NUCLEOTIDE SEQUENCE</scope>
    <source>
        <tissue evidence="1">Shoot tissue taken approximately 20 cm above the soil surface</tissue>
    </source>
</reference>
<evidence type="ECO:0000313" key="1">
    <source>
        <dbReference type="EMBL" id="JAD21480.1"/>
    </source>
</evidence>
<name>A0A0A8Y8C4_ARUDO</name>
<reference evidence="1" key="2">
    <citation type="journal article" date="2015" name="Data Brief">
        <title>Shoot transcriptome of the giant reed, Arundo donax.</title>
        <authorList>
            <person name="Barrero R.A."/>
            <person name="Guerrero F.D."/>
            <person name="Moolhuijzen P."/>
            <person name="Goolsby J.A."/>
            <person name="Tidwell J."/>
            <person name="Bellgard S.E."/>
            <person name="Bellgard M.I."/>
        </authorList>
    </citation>
    <scope>NUCLEOTIDE SEQUENCE</scope>
    <source>
        <tissue evidence="1">Shoot tissue taken approximately 20 cm above the soil surface</tissue>
    </source>
</reference>
<sequence>MLMAFFIKLVVLFQGYAICQHLILDLLLMWIVTDQFMVDFLMDKYLSETYHLHRILLIYFLQKLPMNPLL</sequence>
<dbReference type="AlphaFoldDB" id="A0A0A8Y8C4"/>
<protein>
    <submittedName>
        <fullName evidence="1">Uncharacterized protein</fullName>
    </submittedName>
</protein>
<accession>A0A0A8Y8C4</accession>